<dbReference type="Pfam" id="PF07690">
    <property type="entry name" value="MFS_1"/>
    <property type="match status" value="1"/>
</dbReference>
<evidence type="ECO:0000256" key="2">
    <source>
        <dbReference type="ARBA" id="ARBA00022692"/>
    </source>
</evidence>
<feature type="compositionally biased region" description="Low complexity" evidence="5">
    <location>
        <begin position="207"/>
        <end position="230"/>
    </location>
</feature>
<evidence type="ECO:0000313" key="11">
    <source>
        <dbReference type="Proteomes" id="UP000217881"/>
    </source>
</evidence>
<dbReference type="InterPro" id="IPR011701">
    <property type="entry name" value="MFS"/>
</dbReference>
<feature type="transmembrane region" description="Helical" evidence="6">
    <location>
        <begin position="257"/>
        <end position="279"/>
    </location>
</feature>
<feature type="transmembrane region" description="Helical" evidence="6">
    <location>
        <begin position="385"/>
        <end position="404"/>
    </location>
</feature>
<dbReference type="Proteomes" id="UP000217720">
    <property type="component" value="Unassembled WGS sequence"/>
</dbReference>
<evidence type="ECO:0000256" key="6">
    <source>
        <dbReference type="SAM" id="Phobius"/>
    </source>
</evidence>
<evidence type="ECO:0000256" key="3">
    <source>
        <dbReference type="ARBA" id="ARBA00022989"/>
    </source>
</evidence>
<accession>A0A2A3ZND8</accession>
<evidence type="ECO:0000259" key="7">
    <source>
        <dbReference type="PROSITE" id="PS50850"/>
    </source>
</evidence>
<feature type="transmembrane region" description="Helical" evidence="6">
    <location>
        <begin position="294"/>
        <end position="312"/>
    </location>
</feature>
<dbReference type="PANTHER" id="PTHR23508:SF10">
    <property type="entry name" value="CARBOXYLIC ACID TRANSPORTER PROTEIN HOMOLOG"/>
    <property type="match status" value="1"/>
</dbReference>
<dbReference type="GO" id="GO:0046943">
    <property type="term" value="F:carboxylic acid transmembrane transporter activity"/>
    <property type="evidence" value="ECO:0007669"/>
    <property type="project" value="TreeGrafter"/>
</dbReference>
<feature type="transmembrane region" description="Helical" evidence="6">
    <location>
        <begin position="324"/>
        <end position="342"/>
    </location>
</feature>
<dbReference type="InterPro" id="IPR036259">
    <property type="entry name" value="MFS_trans_sf"/>
</dbReference>
<feature type="transmembrane region" description="Helical" evidence="6">
    <location>
        <begin position="348"/>
        <end position="373"/>
    </location>
</feature>
<keyword evidence="4 6" id="KW-0472">Membrane</keyword>
<feature type="transmembrane region" description="Helical" evidence="6">
    <location>
        <begin position="146"/>
        <end position="166"/>
    </location>
</feature>
<evidence type="ECO:0000313" key="9">
    <source>
        <dbReference type="EMBL" id="PCC53119.1"/>
    </source>
</evidence>
<dbReference type="EMBL" id="NRHA01000014">
    <property type="protein sequence ID" value="PCC53119.1"/>
    <property type="molecule type" value="Genomic_DNA"/>
</dbReference>
<dbReference type="PROSITE" id="PS50850">
    <property type="entry name" value="MFS"/>
    <property type="match status" value="1"/>
</dbReference>
<feature type="transmembrane region" description="Helical" evidence="6">
    <location>
        <begin position="410"/>
        <end position="431"/>
    </location>
</feature>
<dbReference type="AlphaFoldDB" id="A0A2A3ZND8"/>
<feature type="domain" description="Major facilitator superfamily (MFS) profile" evidence="7">
    <location>
        <begin position="22"/>
        <end position="436"/>
    </location>
</feature>
<dbReference type="InterPro" id="IPR005829">
    <property type="entry name" value="Sugar_transporter_CS"/>
</dbReference>
<keyword evidence="2 6" id="KW-0812">Transmembrane</keyword>
<name>A0A2A3ZND8_BREAU</name>
<evidence type="ECO:0000313" key="8">
    <source>
        <dbReference type="EMBL" id="PCC49191.1"/>
    </source>
</evidence>
<organism evidence="9 11">
    <name type="scientific">Brevibacterium aurantiacum</name>
    <dbReference type="NCBI Taxonomy" id="273384"/>
    <lineage>
        <taxon>Bacteria</taxon>
        <taxon>Bacillati</taxon>
        <taxon>Actinomycetota</taxon>
        <taxon>Actinomycetes</taxon>
        <taxon>Micrococcales</taxon>
        <taxon>Brevibacteriaceae</taxon>
        <taxon>Brevibacterium</taxon>
    </lineage>
</organism>
<dbReference type="Proteomes" id="UP000217881">
    <property type="component" value="Unassembled WGS sequence"/>
</dbReference>
<feature type="transmembrane region" description="Helical" evidence="6">
    <location>
        <begin position="58"/>
        <end position="76"/>
    </location>
</feature>
<dbReference type="PROSITE" id="PS00217">
    <property type="entry name" value="SUGAR_TRANSPORT_2"/>
    <property type="match status" value="1"/>
</dbReference>
<dbReference type="EMBL" id="NRGO01000016">
    <property type="protein sequence ID" value="PCC49191.1"/>
    <property type="molecule type" value="Genomic_DNA"/>
</dbReference>
<dbReference type="Gene3D" id="1.20.1250.20">
    <property type="entry name" value="MFS general substrate transporter like domains"/>
    <property type="match status" value="1"/>
</dbReference>
<dbReference type="GO" id="GO:0005886">
    <property type="term" value="C:plasma membrane"/>
    <property type="evidence" value="ECO:0007669"/>
    <property type="project" value="UniProtKB-SubCell"/>
</dbReference>
<feature type="transmembrane region" description="Helical" evidence="6">
    <location>
        <begin position="113"/>
        <end position="134"/>
    </location>
</feature>
<keyword evidence="3 6" id="KW-1133">Transmembrane helix</keyword>
<evidence type="ECO:0000256" key="1">
    <source>
        <dbReference type="ARBA" id="ARBA00004651"/>
    </source>
</evidence>
<dbReference type="PANTHER" id="PTHR23508">
    <property type="entry name" value="CARBOXYLIC ACID TRANSPORTER PROTEIN HOMOLOG"/>
    <property type="match status" value="1"/>
</dbReference>
<feature type="transmembrane region" description="Helical" evidence="6">
    <location>
        <begin position="172"/>
        <end position="191"/>
    </location>
</feature>
<sequence length="440" mass="45995">MSAATPKTTAEATSAPAYKRKALFAAAVGYGLDGFDLLILSFALGGIIATFGLSDVEAGSLSTITLFGAVLGGIIFGSLADRYGRVRVLTWTVLIFAVFTGLSSIAQGYWDMAAYRFIAGIGIGGEFGIGMALAAEAVPANQRARATSWVGVGFQIGVFAAAIVSAPVIALWGWRALFVIGLFPAIFAFVIRRGVEEPDKFVQSQRGSAAGESGDSGSASDTGSGSDSGATPETAADLPTFGAKIRALVKDRATVKITFALIVLSTVQNFGYFGIIAWLPNYLSEKMDLGVTKGSLWTAVTVIGMLAGILIFGQVADRLGRRPAFWIFQAGAIVSILVYSQMTDPSALLIGGFFMGAFANGMLGGHGALLAEMYPTQVRATAQNVVFNIGRALGGLAPVVIALLADSFGFAFALALLPTIYIIQFLAMFLLPEKRGVELE</sequence>
<dbReference type="SUPFAM" id="SSF103473">
    <property type="entry name" value="MFS general substrate transporter"/>
    <property type="match status" value="1"/>
</dbReference>
<feature type="transmembrane region" description="Helical" evidence="6">
    <location>
        <begin position="88"/>
        <end position="107"/>
    </location>
</feature>
<protein>
    <submittedName>
        <fullName evidence="9">MFS transporter</fullName>
    </submittedName>
</protein>
<reference evidence="10 11" key="1">
    <citation type="journal article" date="2017" name="Elife">
        <title>Extensive horizontal gene transfer in cheese-associated bacteria.</title>
        <authorList>
            <person name="Bonham K.S."/>
            <person name="Wolfe B.E."/>
            <person name="Dutton R.J."/>
        </authorList>
    </citation>
    <scope>NUCLEOTIDE SEQUENCE [LARGE SCALE GENOMIC DNA]</scope>
    <source>
        <strain evidence="9 11">738_8</strain>
        <strain evidence="8 10">900_6</strain>
    </source>
</reference>
<evidence type="ECO:0000313" key="10">
    <source>
        <dbReference type="Proteomes" id="UP000217720"/>
    </source>
</evidence>
<evidence type="ECO:0000256" key="5">
    <source>
        <dbReference type="SAM" id="MobiDB-lite"/>
    </source>
</evidence>
<proteinExistence type="predicted"/>
<gene>
    <name evidence="9" type="ORF">CIK59_13385</name>
    <name evidence="8" type="ORF">CIK62_13885</name>
</gene>
<dbReference type="InterPro" id="IPR020846">
    <property type="entry name" value="MFS_dom"/>
</dbReference>
<evidence type="ECO:0000256" key="4">
    <source>
        <dbReference type="ARBA" id="ARBA00023136"/>
    </source>
</evidence>
<dbReference type="RefSeq" id="WP_096146746.1">
    <property type="nucleotide sequence ID" value="NZ_NRGO01000016.1"/>
</dbReference>
<feature type="transmembrane region" description="Helical" evidence="6">
    <location>
        <begin position="23"/>
        <end position="52"/>
    </location>
</feature>
<comment type="subcellular location">
    <subcellularLocation>
        <location evidence="1">Cell membrane</location>
        <topology evidence="1">Multi-pass membrane protein</topology>
    </subcellularLocation>
</comment>
<comment type="caution">
    <text evidence="9">The sequence shown here is derived from an EMBL/GenBank/DDBJ whole genome shotgun (WGS) entry which is preliminary data.</text>
</comment>
<feature type="region of interest" description="Disordered" evidence="5">
    <location>
        <begin position="202"/>
        <end position="235"/>
    </location>
</feature>